<evidence type="ECO:0000313" key="11">
    <source>
        <dbReference type="Proteomes" id="UP000215902"/>
    </source>
</evidence>
<keyword evidence="3 6" id="KW-0342">GTP-binding</keyword>
<reference evidence="9 11" key="1">
    <citation type="submission" date="2017-06" db="EMBL/GenBank/DDBJ databases">
        <title>A platform for efficient transgenesis in Macrostomum lignano, a flatworm model organism for stem cell research.</title>
        <authorList>
            <person name="Berezikov E."/>
        </authorList>
    </citation>
    <scope>NUCLEOTIDE SEQUENCE [LARGE SCALE GENOMIC DNA]</scope>
    <source>
        <strain evidence="9">DV1</strain>
        <tissue evidence="9">Whole organism</tissue>
    </source>
</reference>
<dbReference type="EMBL" id="NIVC01001115">
    <property type="protein sequence ID" value="PAA72070.1"/>
    <property type="molecule type" value="Genomic_DNA"/>
</dbReference>
<dbReference type="PRINTS" id="PR00318">
    <property type="entry name" value="GPROTEINA"/>
</dbReference>
<evidence type="ECO:0000256" key="5">
    <source>
        <dbReference type="ARBA" id="ARBA00042247"/>
    </source>
</evidence>
<feature type="region of interest" description="Disordered" evidence="8">
    <location>
        <begin position="461"/>
        <end position="543"/>
    </location>
</feature>
<dbReference type="GO" id="GO:0005525">
    <property type="term" value="F:GTP binding"/>
    <property type="evidence" value="ECO:0007669"/>
    <property type="project" value="UniProtKB-KW"/>
</dbReference>
<feature type="binding site" evidence="7">
    <location>
        <position position="233"/>
    </location>
    <ligand>
        <name>Mg(2+)</name>
        <dbReference type="ChEBI" id="CHEBI:18420"/>
    </ligand>
</feature>
<dbReference type="InterPro" id="IPR001019">
    <property type="entry name" value="Gprotein_alpha_su"/>
</dbReference>
<feature type="binding site" evidence="6">
    <location>
        <begin position="256"/>
        <end position="260"/>
    </location>
    <ligand>
        <name>GTP</name>
        <dbReference type="ChEBI" id="CHEBI:37565"/>
    </ligand>
</feature>
<dbReference type="GO" id="GO:0007191">
    <property type="term" value="P:adenylate cyclase-activating dopamine receptor signaling pathway"/>
    <property type="evidence" value="ECO:0007669"/>
    <property type="project" value="TreeGrafter"/>
</dbReference>
<feature type="binding site" evidence="6">
    <location>
        <begin position="227"/>
        <end position="233"/>
    </location>
    <ligand>
        <name>GTP</name>
        <dbReference type="ChEBI" id="CHEBI:37565"/>
    </ligand>
</feature>
<dbReference type="PANTHER" id="PTHR10218:SF212">
    <property type="entry name" value="G PROTEIN ALPHA S SUBUNIT"/>
    <property type="match status" value="1"/>
</dbReference>
<dbReference type="CDD" id="cd00066">
    <property type="entry name" value="G-alpha"/>
    <property type="match status" value="1"/>
</dbReference>
<dbReference type="InterPro" id="IPR011025">
    <property type="entry name" value="GproteinA_insert"/>
</dbReference>
<keyword evidence="2 6" id="KW-0547">Nucleotide-binding</keyword>
<keyword evidence="7" id="KW-0460">Magnesium</keyword>
<sequence length="614" mass="68893">AKEEGKGANIKAPFAEVSSSSKSPISHTRFKKGIAAMRAMSLCFAPGNGRSAECRQRDEAITEAAVKDFEGQKKVIQLLLLGTGESGKSTVCKQMQIIHINGFSYEERREKLAYMRRNIRDSIACIVAAMDKLGIPFGSEEAAEMGAWLLQQMTDNQAHNASRADLDPFVYSSRFFRAAERLWQDPGVQESFRNSSRYQLIDCAKYFLDRIHLFKNKTYTPTDQDILRCRIMTNNITDIRFEIKDGNHTAKFRVYDVGGQKGERKKWIQCFNNVTAILYLCDVSSFDLTLKEDVGIERPKNRLLESLDTFQEVWLNRYLQDVSVLLFINKIDQLEEKIRAGKSLETMLTHCRQTIEMEATAATVAAADTAGSSHQNDNDEHPVMHRRRSCKLSTVPTVIGRASTATAEAASQKQKKKHIGPLDLVRFISQLDFDRFVPSEEERREFLDAFPRLEEMAAAAAAAAAANADGPTPQNGNGLQQQSPQQQVLQQKASLTNAPSDSAAASANTAVKPAAAVGGSTEPGKKKKRGKQQQQQQQDLPKVHPDTVKTACFVKNIFMEIAKRKRQADFKFEYHHHTCCYYYTCAVNTDNVKKVLEGCRAFIIDKHLERFGIL</sequence>
<dbReference type="GO" id="GO:0003924">
    <property type="term" value="F:GTPase activity"/>
    <property type="evidence" value="ECO:0007669"/>
    <property type="project" value="InterPro"/>
</dbReference>
<dbReference type="AlphaFoldDB" id="A0A267FE55"/>
<dbReference type="GO" id="GO:0046872">
    <property type="term" value="F:metal ion binding"/>
    <property type="evidence" value="ECO:0007669"/>
    <property type="project" value="UniProtKB-KW"/>
</dbReference>
<dbReference type="Gene3D" id="3.40.50.300">
    <property type="entry name" value="P-loop containing nucleotide triphosphate hydrolases"/>
    <property type="match status" value="2"/>
</dbReference>
<protein>
    <recommendedName>
        <fullName evidence="5">Adenylate cyclase-stimulating G alpha protein</fullName>
    </recommendedName>
</protein>
<dbReference type="GO" id="GO:0005834">
    <property type="term" value="C:heterotrimeric G-protein complex"/>
    <property type="evidence" value="ECO:0007669"/>
    <property type="project" value="TreeGrafter"/>
</dbReference>
<dbReference type="PANTHER" id="PTHR10218">
    <property type="entry name" value="GTP-BINDING PROTEIN ALPHA SUBUNIT"/>
    <property type="match status" value="1"/>
</dbReference>
<dbReference type="FunFam" id="3.40.50.300:FF:000720">
    <property type="entry name" value="Guanine nucleotide-binding protein G(k) subunit alpha"/>
    <property type="match status" value="1"/>
</dbReference>
<feature type="compositionally biased region" description="Low complexity" evidence="8">
    <location>
        <begin position="461"/>
        <end position="517"/>
    </location>
</feature>
<feature type="binding site" evidence="6">
    <location>
        <begin position="85"/>
        <end position="90"/>
    </location>
    <ligand>
        <name>GTP</name>
        <dbReference type="ChEBI" id="CHEBI:37565"/>
    </ligand>
</feature>
<dbReference type="GO" id="GO:0001664">
    <property type="term" value="F:G protein-coupled receptor binding"/>
    <property type="evidence" value="ECO:0007669"/>
    <property type="project" value="TreeGrafter"/>
</dbReference>
<feature type="binding site" evidence="6">
    <location>
        <begin position="329"/>
        <end position="332"/>
    </location>
    <ligand>
        <name>GTP</name>
        <dbReference type="ChEBI" id="CHEBI:37565"/>
    </ligand>
</feature>
<dbReference type="PROSITE" id="PS51882">
    <property type="entry name" value="G_ALPHA"/>
    <property type="match status" value="1"/>
</dbReference>
<dbReference type="GO" id="GO:0031683">
    <property type="term" value="F:G-protein beta/gamma-subunit complex binding"/>
    <property type="evidence" value="ECO:0007669"/>
    <property type="project" value="InterPro"/>
</dbReference>
<dbReference type="SUPFAM" id="SSF52540">
    <property type="entry name" value="P-loop containing nucleoside triphosphate hydrolases"/>
    <property type="match status" value="1"/>
</dbReference>
<accession>A0A267FE55</accession>
<evidence type="ECO:0000256" key="2">
    <source>
        <dbReference type="ARBA" id="ARBA00022741"/>
    </source>
</evidence>
<dbReference type="SMART" id="SM00275">
    <property type="entry name" value="G_alpha"/>
    <property type="match status" value="1"/>
</dbReference>
<comment type="caution">
    <text evidence="9">The sequence shown here is derived from an EMBL/GenBank/DDBJ whole genome shotgun (WGS) entry which is preliminary data.</text>
</comment>
<dbReference type="EMBL" id="NIVC01001114">
    <property type="protein sequence ID" value="PAA72089.1"/>
    <property type="molecule type" value="Genomic_DNA"/>
</dbReference>
<dbReference type="Pfam" id="PF00503">
    <property type="entry name" value="G-alpha"/>
    <property type="match status" value="1"/>
</dbReference>
<dbReference type="GO" id="GO:0005737">
    <property type="term" value="C:cytoplasm"/>
    <property type="evidence" value="ECO:0007669"/>
    <property type="project" value="TreeGrafter"/>
</dbReference>
<evidence type="ECO:0000256" key="8">
    <source>
        <dbReference type="SAM" id="MobiDB-lite"/>
    </source>
</evidence>
<dbReference type="OrthoDB" id="5817230at2759"/>
<proteinExistence type="predicted"/>
<keyword evidence="11" id="KW-1185">Reference proteome</keyword>
<dbReference type="SUPFAM" id="SSF47895">
    <property type="entry name" value="Transducin (alpha subunit), insertion domain"/>
    <property type="match status" value="1"/>
</dbReference>
<dbReference type="Gene3D" id="1.10.400.10">
    <property type="entry name" value="GI Alpha 1, domain 2-like"/>
    <property type="match status" value="1"/>
</dbReference>
<comment type="subunit">
    <text evidence="1">G proteins are composed of 3 units; alpha, beta and gamma. The alpha chain contains the guanine nucleotide binding site.</text>
</comment>
<evidence type="ECO:0000313" key="9">
    <source>
        <dbReference type="EMBL" id="PAA72070.1"/>
    </source>
</evidence>
<keyword evidence="7" id="KW-0479">Metal-binding</keyword>
<dbReference type="Proteomes" id="UP000215902">
    <property type="component" value="Unassembled WGS sequence"/>
</dbReference>
<evidence type="ECO:0000256" key="6">
    <source>
        <dbReference type="PIRSR" id="PIRSR601019-1"/>
    </source>
</evidence>
<dbReference type="STRING" id="282301.A0A267FE55"/>
<feature type="non-terminal residue" evidence="9">
    <location>
        <position position="1"/>
    </location>
</feature>
<evidence type="ECO:0000313" key="10">
    <source>
        <dbReference type="EMBL" id="PAA72089.1"/>
    </source>
</evidence>
<feature type="binding site" evidence="7">
    <location>
        <position position="89"/>
    </location>
    <ligand>
        <name>Mg(2+)</name>
        <dbReference type="ChEBI" id="CHEBI:18420"/>
    </ligand>
</feature>
<evidence type="ECO:0000256" key="4">
    <source>
        <dbReference type="ARBA" id="ARBA00023224"/>
    </source>
</evidence>
<gene>
    <name evidence="10" type="ORF">BOX15_Mlig029195g1</name>
    <name evidence="9" type="ORF">BOX15_Mlig029195g2</name>
</gene>
<name>A0A267FE55_9PLAT</name>
<organism evidence="9 11">
    <name type="scientific">Macrostomum lignano</name>
    <dbReference type="NCBI Taxonomy" id="282301"/>
    <lineage>
        <taxon>Eukaryota</taxon>
        <taxon>Metazoa</taxon>
        <taxon>Spiralia</taxon>
        <taxon>Lophotrochozoa</taxon>
        <taxon>Platyhelminthes</taxon>
        <taxon>Rhabditophora</taxon>
        <taxon>Macrostomorpha</taxon>
        <taxon>Macrostomida</taxon>
        <taxon>Macrostomidae</taxon>
        <taxon>Macrostomum</taxon>
    </lineage>
</organism>
<dbReference type="InterPro" id="IPR027417">
    <property type="entry name" value="P-loop_NTPase"/>
</dbReference>
<evidence type="ECO:0000256" key="3">
    <source>
        <dbReference type="ARBA" id="ARBA00023134"/>
    </source>
</evidence>
<evidence type="ECO:0000256" key="7">
    <source>
        <dbReference type="PIRSR" id="PIRSR601019-2"/>
    </source>
</evidence>
<keyword evidence="4" id="KW-0807">Transducer</keyword>
<evidence type="ECO:0000256" key="1">
    <source>
        <dbReference type="ARBA" id="ARBA00011356"/>
    </source>
</evidence>